<keyword evidence="5" id="KW-0804">Transcription</keyword>
<evidence type="ECO:0000313" key="10">
    <source>
        <dbReference type="Proteomes" id="UP001497457"/>
    </source>
</evidence>
<dbReference type="Proteomes" id="UP001497457">
    <property type="component" value="Chromosome 27b"/>
</dbReference>
<feature type="domain" description="Myb-like" evidence="7">
    <location>
        <begin position="12"/>
        <end position="65"/>
    </location>
</feature>
<reference evidence="10" key="1">
    <citation type="submission" date="2024-06" db="EMBL/GenBank/DDBJ databases">
        <authorList>
            <person name="Ryan C."/>
        </authorList>
    </citation>
    <scope>NUCLEOTIDE SEQUENCE [LARGE SCALE GENOMIC DNA]</scope>
</reference>
<dbReference type="GO" id="GO:0000976">
    <property type="term" value="F:transcription cis-regulatory region binding"/>
    <property type="evidence" value="ECO:0007669"/>
    <property type="project" value="UniProtKB-ARBA"/>
</dbReference>
<dbReference type="InterPro" id="IPR017930">
    <property type="entry name" value="Myb_dom"/>
</dbReference>
<evidence type="ECO:0000256" key="4">
    <source>
        <dbReference type="ARBA" id="ARBA00023125"/>
    </source>
</evidence>
<evidence type="ECO:0000256" key="2">
    <source>
        <dbReference type="ARBA" id="ARBA00022737"/>
    </source>
</evidence>
<name>A0ABC9BUH3_9POAL</name>
<dbReference type="SMART" id="SM00717">
    <property type="entry name" value="SANT"/>
    <property type="match status" value="2"/>
</dbReference>
<dbReference type="FunFam" id="1.10.10.60:FF:000394">
    <property type="entry name" value="MYB transcription factor"/>
    <property type="match status" value="1"/>
</dbReference>
<dbReference type="InterPro" id="IPR015495">
    <property type="entry name" value="Myb_TF_plants"/>
</dbReference>
<evidence type="ECO:0000256" key="1">
    <source>
        <dbReference type="ARBA" id="ARBA00004123"/>
    </source>
</evidence>
<dbReference type="Pfam" id="PF00249">
    <property type="entry name" value="Myb_DNA-binding"/>
    <property type="match status" value="2"/>
</dbReference>
<dbReference type="PANTHER" id="PTHR47994:SF5">
    <property type="entry name" value="F14D16.11-RELATED"/>
    <property type="match status" value="1"/>
</dbReference>
<dbReference type="PROSITE" id="PS51294">
    <property type="entry name" value="HTH_MYB"/>
    <property type="match status" value="2"/>
</dbReference>
<keyword evidence="2" id="KW-0677">Repeat</keyword>
<dbReference type="GO" id="GO:0051707">
    <property type="term" value="P:response to other organism"/>
    <property type="evidence" value="ECO:0007669"/>
    <property type="project" value="UniProtKB-ARBA"/>
</dbReference>
<comment type="subcellular location">
    <subcellularLocation>
        <location evidence="1">Nucleus</location>
    </subcellularLocation>
</comment>
<evidence type="ECO:0000313" key="9">
    <source>
        <dbReference type="EMBL" id="CAL5007225.1"/>
    </source>
</evidence>
<dbReference type="CDD" id="cd00167">
    <property type="entry name" value="SANT"/>
    <property type="match status" value="2"/>
</dbReference>
<feature type="domain" description="Myb-like" evidence="7">
    <location>
        <begin position="66"/>
        <end position="116"/>
    </location>
</feature>
<organism evidence="9 10">
    <name type="scientific">Urochloa decumbens</name>
    <dbReference type="NCBI Taxonomy" id="240449"/>
    <lineage>
        <taxon>Eukaryota</taxon>
        <taxon>Viridiplantae</taxon>
        <taxon>Streptophyta</taxon>
        <taxon>Embryophyta</taxon>
        <taxon>Tracheophyta</taxon>
        <taxon>Spermatophyta</taxon>
        <taxon>Magnoliopsida</taxon>
        <taxon>Liliopsida</taxon>
        <taxon>Poales</taxon>
        <taxon>Poaceae</taxon>
        <taxon>PACMAD clade</taxon>
        <taxon>Panicoideae</taxon>
        <taxon>Panicodae</taxon>
        <taxon>Paniceae</taxon>
        <taxon>Melinidinae</taxon>
        <taxon>Urochloa</taxon>
    </lineage>
</organism>
<dbReference type="FunFam" id="1.10.10.60:FF:000001">
    <property type="entry name" value="MYB-related transcription factor"/>
    <property type="match status" value="1"/>
</dbReference>
<dbReference type="EMBL" id="OZ075137">
    <property type="protein sequence ID" value="CAL5007225.1"/>
    <property type="molecule type" value="Genomic_DNA"/>
</dbReference>
<dbReference type="GO" id="GO:0003700">
    <property type="term" value="F:DNA-binding transcription factor activity"/>
    <property type="evidence" value="ECO:0007669"/>
    <property type="project" value="UniProtKB-ARBA"/>
</dbReference>
<dbReference type="InterPro" id="IPR001005">
    <property type="entry name" value="SANT/Myb"/>
</dbReference>
<dbReference type="AlphaFoldDB" id="A0ABC9BUH3"/>
<evidence type="ECO:0000256" key="3">
    <source>
        <dbReference type="ARBA" id="ARBA00023015"/>
    </source>
</evidence>
<evidence type="ECO:0000256" key="6">
    <source>
        <dbReference type="ARBA" id="ARBA00023242"/>
    </source>
</evidence>
<reference evidence="9 10" key="2">
    <citation type="submission" date="2024-10" db="EMBL/GenBank/DDBJ databases">
        <authorList>
            <person name="Ryan C."/>
        </authorList>
    </citation>
    <scope>NUCLEOTIDE SEQUENCE [LARGE SCALE GENOMIC DNA]</scope>
</reference>
<proteinExistence type="predicted"/>
<evidence type="ECO:0000259" key="8">
    <source>
        <dbReference type="PROSITE" id="PS51294"/>
    </source>
</evidence>
<keyword evidence="4" id="KW-0238">DNA-binding</keyword>
<keyword evidence="6" id="KW-0539">Nucleus</keyword>
<dbReference type="PROSITE" id="PS50090">
    <property type="entry name" value="MYB_LIKE"/>
    <property type="match status" value="2"/>
</dbReference>
<keyword evidence="3" id="KW-0805">Transcription regulation</keyword>
<accession>A0ABC9BUH3</accession>
<evidence type="ECO:0000256" key="5">
    <source>
        <dbReference type="ARBA" id="ARBA00023163"/>
    </source>
</evidence>
<dbReference type="PANTHER" id="PTHR47994">
    <property type="entry name" value="F14D16.11-RELATED"/>
    <property type="match status" value="1"/>
</dbReference>
<dbReference type="GO" id="GO:1901141">
    <property type="term" value="P:regulation of lignin biosynthetic process"/>
    <property type="evidence" value="ECO:0007669"/>
    <property type="project" value="UniProtKB-ARBA"/>
</dbReference>
<dbReference type="GO" id="GO:0005634">
    <property type="term" value="C:nucleus"/>
    <property type="evidence" value="ECO:0007669"/>
    <property type="project" value="UniProtKB-SubCell"/>
</dbReference>
<sequence>MDNYPAEHAESKATLKKGAWTPEEDRALVQYITSNGGHGSWASFPKRAGLNRCGKSCRLRWNNYLRPDINRSCFTDEEDQLIIHLHSILGNSWAAIAKAVPGRTDNSIKNHWNTKLSKKLVAMEIDPRTHMAIPDSLHPDFLKLQADTAKFFAKVQRRTSAISSHALLPNIVDDVTAPFQRAALLLQSNAGGQPNGMSDIHHLTRVPEASDPSLEASDVTMPAWDVRMSTADELINFTASDGNWKTAMAPPTDEPPIIFAASSRSPNDQCRISGEERVTTSSEPMWSQFEWLNYLDLAEVDIDQALETLVEKVN</sequence>
<evidence type="ECO:0000259" key="7">
    <source>
        <dbReference type="PROSITE" id="PS50090"/>
    </source>
</evidence>
<feature type="domain" description="HTH myb-type" evidence="8">
    <location>
        <begin position="66"/>
        <end position="120"/>
    </location>
</feature>
<dbReference type="SUPFAM" id="SSF46689">
    <property type="entry name" value="Homeodomain-like"/>
    <property type="match status" value="1"/>
</dbReference>
<protein>
    <submittedName>
        <fullName evidence="9">Uncharacterized protein</fullName>
    </submittedName>
</protein>
<gene>
    <name evidence="9" type="ORF">URODEC1_LOCUS68390</name>
</gene>
<dbReference type="Gene3D" id="1.10.10.60">
    <property type="entry name" value="Homeodomain-like"/>
    <property type="match status" value="2"/>
</dbReference>
<keyword evidence="10" id="KW-1185">Reference proteome</keyword>
<dbReference type="InterPro" id="IPR009057">
    <property type="entry name" value="Homeodomain-like_sf"/>
</dbReference>
<feature type="domain" description="HTH myb-type" evidence="8">
    <location>
        <begin position="12"/>
        <end position="65"/>
    </location>
</feature>